<keyword evidence="4" id="KW-1185">Reference proteome</keyword>
<comment type="caution">
    <text evidence="3">The sequence shown here is derived from an EMBL/GenBank/DDBJ whole genome shotgun (WGS) entry which is preliminary data.</text>
</comment>
<protein>
    <submittedName>
        <fullName evidence="3">SWIM zinc finger family protein</fullName>
    </submittedName>
</protein>
<feature type="domain" description="SWIM-type" evidence="2">
    <location>
        <begin position="48"/>
        <end position="84"/>
    </location>
</feature>
<dbReference type="InterPro" id="IPR007527">
    <property type="entry name" value="Znf_SWIM"/>
</dbReference>
<dbReference type="Proteomes" id="UP000682403">
    <property type="component" value="Unassembled WGS sequence"/>
</dbReference>
<accession>A0ABS5LAY9</accession>
<sequence length="551" mass="63669">MYLADFEDFINETILKRGKDYYKKGQILKLREVDGMHKAVVEGSSYPYHVNVKMAGGTVLETYCDCPFDGLYCKHEAAVLFALRDGMVEREPEESKSKKKETAIEDLLPQMKKEDLVRVLIDLSETYPEIEKKLLFEFAPIEDEVAASKKMIREYIRKAKKQGFISYGRVDQALYGAVLTLEKAQIKRDAGQPESTVLLSLAVMSIVIEMLQYTDDSSGSIGSVLFTAVNLIDEAVEEGLGQWPEAKQKELLKAILKEAMHARYDDWSERVDLLRICVQFAVDPELRKELEKTLLKRLRELNGEDYGGRYEEESIMGFLLELYESADLEEAEAFLKANLSYPSFREIAINRSMESGDYQQAISLCEEGIHAKKERQGNIIKWKKLEYKAYELLGDREKQKELARKLISGQEGIHYYLKLKELYDPEEWPAVLEELLTELYPSSPYNPYLEILKIENQKDKILEYCRASTSEIVRLHPYIQGEYPEEVNDIFAQHIRNESSRASNRNQYKKVTKLFEPYKKACGESSARGLAEDLKKEYHYRPAMVEELENV</sequence>
<proteinExistence type="predicted"/>
<keyword evidence="1" id="KW-0862">Zinc</keyword>
<gene>
    <name evidence="3" type="ORF">J9317_03680</name>
</gene>
<organism evidence="3 4">
    <name type="scientific">Metabacillus flavus</name>
    <dbReference type="NCBI Taxonomy" id="2823519"/>
    <lineage>
        <taxon>Bacteria</taxon>
        <taxon>Bacillati</taxon>
        <taxon>Bacillota</taxon>
        <taxon>Bacilli</taxon>
        <taxon>Bacillales</taxon>
        <taxon>Bacillaceae</taxon>
        <taxon>Metabacillus</taxon>
    </lineage>
</organism>
<evidence type="ECO:0000259" key="2">
    <source>
        <dbReference type="PROSITE" id="PS50966"/>
    </source>
</evidence>
<dbReference type="PROSITE" id="PS50966">
    <property type="entry name" value="ZF_SWIM"/>
    <property type="match status" value="1"/>
</dbReference>
<keyword evidence="1" id="KW-0479">Metal-binding</keyword>
<evidence type="ECO:0000313" key="4">
    <source>
        <dbReference type="Proteomes" id="UP000682403"/>
    </source>
</evidence>
<reference evidence="3 4" key="1">
    <citation type="submission" date="2021-04" db="EMBL/GenBank/DDBJ databases">
        <title>Metabacillus sp. strain KIGAM252 whole genome sequence.</title>
        <authorList>
            <person name="Seo M.-J."/>
            <person name="Cho E.-S."/>
            <person name="Hwang C.Y."/>
            <person name="Yoon D.J."/>
        </authorList>
    </citation>
    <scope>NUCLEOTIDE SEQUENCE [LARGE SCALE GENOMIC DNA]</scope>
    <source>
        <strain evidence="3 4">KIGAM252</strain>
    </source>
</reference>
<dbReference type="Pfam" id="PF04434">
    <property type="entry name" value="SWIM"/>
    <property type="match status" value="1"/>
</dbReference>
<name>A0ABS5LAY9_9BACI</name>
<dbReference type="EMBL" id="JAGVRK010000001">
    <property type="protein sequence ID" value="MBS2967875.1"/>
    <property type="molecule type" value="Genomic_DNA"/>
</dbReference>
<evidence type="ECO:0000256" key="1">
    <source>
        <dbReference type="PROSITE-ProRule" id="PRU00325"/>
    </source>
</evidence>
<dbReference type="RefSeq" id="WP_211556535.1">
    <property type="nucleotide sequence ID" value="NZ_JAGVRK010000001.1"/>
</dbReference>
<evidence type="ECO:0000313" key="3">
    <source>
        <dbReference type="EMBL" id="MBS2967875.1"/>
    </source>
</evidence>
<keyword evidence="1" id="KW-0863">Zinc-finger</keyword>